<dbReference type="GO" id="GO:0008652">
    <property type="term" value="P:amino acid biosynthetic process"/>
    <property type="evidence" value="ECO:0007669"/>
    <property type="project" value="UniProtKB-KW"/>
</dbReference>
<dbReference type="CDD" id="cd01065">
    <property type="entry name" value="NAD_bind_Shikimate_DH"/>
    <property type="match status" value="1"/>
</dbReference>
<keyword evidence="13" id="KW-1185">Reference proteome</keyword>
<feature type="binding site" evidence="8">
    <location>
        <position position="77"/>
    </location>
    <ligand>
        <name>NADP(+)</name>
        <dbReference type="ChEBI" id="CHEBI:58349"/>
    </ligand>
</feature>
<feature type="domain" description="SDH C-terminal" evidence="11">
    <location>
        <begin position="240"/>
        <end position="258"/>
    </location>
</feature>
<comment type="subunit">
    <text evidence="8">Homodimer.</text>
</comment>
<dbReference type="Gene3D" id="3.40.50.10860">
    <property type="entry name" value="Leucine Dehydrogenase, chain A, domain 1"/>
    <property type="match status" value="1"/>
</dbReference>
<evidence type="ECO:0000256" key="4">
    <source>
        <dbReference type="ARBA" id="ARBA00022857"/>
    </source>
</evidence>
<comment type="pathway">
    <text evidence="1 8">Metabolic intermediate biosynthesis; chorismate biosynthesis; chorismate from D-erythrose 4-phosphate and phosphoenolpyruvate: step 4/7.</text>
</comment>
<organism evidence="12 13">
    <name type="scientific">Fervidibacillus albus</name>
    <dbReference type="NCBI Taxonomy" id="2980026"/>
    <lineage>
        <taxon>Bacteria</taxon>
        <taxon>Bacillati</taxon>
        <taxon>Bacillota</taxon>
        <taxon>Bacilli</taxon>
        <taxon>Bacillales</taxon>
        <taxon>Bacillaceae</taxon>
        <taxon>Fervidibacillus</taxon>
    </lineage>
</organism>
<feature type="binding site" evidence="8">
    <location>
        <position position="217"/>
    </location>
    <ligand>
        <name>NADP(+)</name>
        <dbReference type="ChEBI" id="CHEBI:58349"/>
    </ligand>
</feature>
<dbReference type="Pfam" id="PF08501">
    <property type="entry name" value="Shikimate_dh_N"/>
    <property type="match status" value="1"/>
</dbReference>
<evidence type="ECO:0000256" key="8">
    <source>
        <dbReference type="HAMAP-Rule" id="MF_00222"/>
    </source>
</evidence>
<feature type="binding site" evidence="8">
    <location>
        <position position="219"/>
    </location>
    <ligand>
        <name>shikimate</name>
        <dbReference type="ChEBI" id="CHEBI:36208"/>
    </ligand>
</feature>
<reference evidence="12" key="1">
    <citation type="submission" date="2022-09" db="EMBL/GenBank/DDBJ databases">
        <title>Complete Genomes of Fervidibacillus albus and Fervidibacillus halotolerans isolated from tidal flat sediments.</title>
        <authorList>
            <person name="Kwon K.K."/>
            <person name="Yang S.-H."/>
            <person name="Park M.J."/>
            <person name="Oh H.-M."/>
        </authorList>
    </citation>
    <scope>NUCLEOTIDE SEQUENCE</scope>
    <source>
        <strain evidence="12">MEBiC13591</strain>
    </source>
</reference>
<comment type="caution">
    <text evidence="8">Lacks conserved residue(s) required for the propagation of feature annotation.</text>
</comment>
<evidence type="ECO:0000313" key="12">
    <source>
        <dbReference type="EMBL" id="WAA10349.1"/>
    </source>
</evidence>
<evidence type="ECO:0000256" key="3">
    <source>
        <dbReference type="ARBA" id="ARBA00022605"/>
    </source>
</evidence>
<name>A0A9E8RWI8_9BACI</name>
<keyword evidence="3 8" id="KW-0028">Amino-acid biosynthesis</keyword>
<evidence type="ECO:0000259" key="9">
    <source>
        <dbReference type="Pfam" id="PF01488"/>
    </source>
</evidence>
<dbReference type="RefSeq" id="WP_275418132.1">
    <property type="nucleotide sequence ID" value="NZ_CP106878.1"/>
</dbReference>
<dbReference type="PANTHER" id="PTHR21089">
    <property type="entry name" value="SHIKIMATE DEHYDROGENASE"/>
    <property type="match status" value="1"/>
</dbReference>
<dbReference type="GO" id="GO:0005829">
    <property type="term" value="C:cytosol"/>
    <property type="evidence" value="ECO:0007669"/>
    <property type="project" value="TreeGrafter"/>
</dbReference>
<evidence type="ECO:0000256" key="5">
    <source>
        <dbReference type="ARBA" id="ARBA00023002"/>
    </source>
</evidence>
<dbReference type="Pfam" id="PF01488">
    <property type="entry name" value="Shikimate_DH"/>
    <property type="match status" value="1"/>
</dbReference>
<evidence type="ECO:0000256" key="1">
    <source>
        <dbReference type="ARBA" id="ARBA00004871"/>
    </source>
</evidence>
<dbReference type="GO" id="GO:0004764">
    <property type="term" value="F:shikimate 3-dehydrogenase (NADP+) activity"/>
    <property type="evidence" value="ECO:0007669"/>
    <property type="project" value="UniProtKB-UniRule"/>
</dbReference>
<dbReference type="PANTHER" id="PTHR21089:SF1">
    <property type="entry name" value="BIFUNCTIONAL 3-DEHYDROQUINATE DEHYDRATASE_SHIKIMATE DEHYDROGENASE, CHLOROPLASTIC"/>
    <property type="match status" value="1"/>
</dbReference>
<evidence type="ECO:0000259" key="10">
    <source>
        <dbReference type="Pfam" id="PF08501"/>
    </source>
</evidence>
<proteinExistence type="inferred from homology"/>
<dbReference type="Proteomes" id="UP001164718">
    <property type="component" value="Chromosome"/>
</dbReference>
<feature type="binding site" evidence="8">
    <location>
        <begin position="14"/>
        <end position="16"/>
    </location>
    <ligand>
        <name>shikimate</name>
        <dbReference type="ChEBI" id="CHEBI:36208"/>
    </ligand>
</feature>
<feature type="binding site" evidence="8">
    <location>
        <position position="101"/>
    </location>
    <ligand>
        <name>shikimate</name>
        <dbReference type="ChEBI" id="CHEBI:36208"/>
    </ligand>
</feature>
<dbReference type="SUPFAM" id="SSF51735">
    <property type="entry name" value="NAD(P)-binding Rossmann-fold domains"/>
    <property type="match status" value="1"/>
</dbReference>
<evidence type="ECO:0000256" key="6">
    <source>
        <dbReference type="ARBA" id="ARBA00023141"/>
    </source>
</evidence>
<dbReference type="InterPro" id="IPR011342">
    <property type="entry name" value="Shikimate_DH"/>
</dbReference>
<accession>A0A9E8RWI8</accession>
<dbReference type="NCBIfam" id="TIGR00507">
    <property type="entry name" value="aroE"/>
    <property type="match status" value="1"/>
</dbReference>
<dbReference type="GO" id="GO:0019632">
    <property type="term" value="P:shikimate metabolic process"/>
    <property type="evidence" value="ECO:0007669"/>
    <property type="project" value="InterPro"/>
</dbReference>
<feature type="binding site" evidence="8">
    <location>
        <position position="247"/>
    </location>
    <ligand>
        <name>shikimate</name>
        <dbReference type="ChEBI" id="CHEBI:36208"/>
    </ligand>
</feature>
<dbReference type="GO" id="GO:0050661">
    <property type="term" value="F:NADP binding"/>
    <property type="evidence" value="ECO:0007669"/>
    <property type="project" value="InterPro"/>
</dbReference>
<evidence type="ECO:0000256" key="2">
    <source>
        <dbReference type="ARBA" id="ARBA00012962"/>
    </source>
</evidence>
<dbReference type="InterPro" id="IPR006151">
    <property type="entry name" value="Shikm_DH/Glu-tRNA_Rdtase"/>
</dbReference>
<dbReference type="SUPFAM" id="SSF53223">
    <property type="entry name" value="Aminoacid dehydrogenase-like, N-terminal domain"/>
    <property type="match status" value="1"/>
</dbReference>
<dbReference type="InterPro" id="IPR013708">
    <property type="entry name" value="Shikimate_DH-bd_N"/>
</dbReference>
<evidence type="ECO:0000259" key="11">
    <source>
        <dbReference type="Pfam" id="PF18317"/>
    </source>
</evidence>
<keyword evidence="5 8" id="KW-0560">Oxidoreductase</keyword>
<comment type="catalytic activity">
    <reaction evidence="7 8">
        <text>shikimate + NADP(+) = 3-dehydroshikimate + NADPH + H(+)</text>
        <dbReference type="Rhea" id="RHEA:17737"/>
        <dbReference type="ChEBI" id="CHEBI:15378"/>
        <dbReference type="ChEBI" id="CHEBI:16630"/>
        <dbReference type="ChEBI" id="CHEBI:36208"/>
        <dbReference type="ChEBI" id="CHEBI:57783"/>
        <dbReference type="ChEBI" id="CHEBI:58349"/>
        <dbReference type="EC" id="1.1.1.25"/>
    </reaction>
</comment>
<dbReference type="EMBL" id="CP106878">
    <property type="protein sequence ID" value="WAA10349.1"/>
    <property type="molecule type" value="Genomic_DNA"/>
</dbReference>
<dbReference type="Gene3D" id="3.40.50.720">
    <property type="entry name" value="NAD(P)-binding Rossmann-like Domain"/>
    <property type="match status" value="1"/>
</dbReference>
<gene>
    <name evidence="8 12" type="primary">aroE</name>
    <name evidence="12" type="ORF">OE104_03170</name>
</gene>
<dbReference type="AlphaFoldDB" id="A0A9E8RWI8"/>
<feature type="binding site" evidence="8">
    <location>
        <position position="240"/>
    </location>
    <ligand>
        <name>NADP(+)</name>
        <dbReference type="ChEBI" id="CHEBI:58349"/>
    </ligand>
</feature>
<evidence type="ECO:0000313" key="13">
    <source>
        <dbReference type="Proteomes" id="UP001164718"/>
    </source>
</evidence>
<protein>
    <recommendedName>
        <fullName evidence="2 8">Shikimate dehydrogenase (NADP(+))</fullName>
        <shortName evidence="8">SDH</shortName>
        <ecNumber evidence="2 8">1.1.1.25</ecNumber>
    </recommendedName>
</protein>
<dbReference type="KEGG" id="faf:OE104_03170"/>
<sequence>MKLYGVIGDPVDHSLSPAIHRQFFFDTKIDGVYEKFFIPKGELEKGIRLLKMKKIKGFNVTIPHKRAIIPLLDEVDETARQIGAVNTVVEKNGKLIGYNTDEFGFMRALKSVVNDLAGKKIAIIGAGGAARAVYFSLKKEDVLKIDVANRTVENGVRLIRDGNGEDLSDALTLDQLQERIANYEIIVQTTPIGMYPNVLEQPIRLDLLKEGTVVFDLIYRPLETVFLTSAKKNGAICVNGVDMLLYQAAQSFFLWTGIFPHIESAREWMMKQ</sequence>
<feature type="domain" description="Quinate/shikimate 5-dehydrogenase/glutamyl-tRNA reductase" evidence="9">
    <location>
        <begin position="110"/>
        <end position="190"/>
    </location>
</feature>
<dbReference type="Pfam" id="PF18317">
    <property type="entry name" value="SDH_C"/>
    <property type="match status" value="1"/>
</dbReference>
<dbReference type="InterPro" id="IPR046346">
    <property type="entry name" value="Aminoacid_DH-like_N_sf"/>
</dbReference>
<keyword evidence="4 8" id="KW-0521">NADP</keyword>
<comment type="similarity">
    <text evidence="8">Belongs to the shikimate dehydrogenase family.</text>
</comment>
<dbReference type="InterPro" id="IPR041121">
    <property type="entry name" value="SDH_C"/>
</dbReference>
<feature type="binding site" evidence="8">
    <location>
        <begin position="125"/>
        <end position="129"/>
    </location>
    <ligand>
        <name>NADP(+)</name>
        <dbReference type="ChEBI" id="CHEBI:58349"/>
    </ligand>
</feature>
<dbReference type="GO" id="GO:0009073">
    <property type="term" value="P:aromatic amino acid family biosynthetic process"/>
    <property type="evidence" value="ECO:0007669"/>
    <property type="project" value="UniProtKB-KW"/>
</dbReference>
<dbReference type="HAMAP" id="MF_00222">
    <property type="entry name" value="Shikimate_DH_AroE"/>
    <property type="match status" value="1"/>
</dbReference>
<dbReference type="EC" id="1.1.1.25" evidence="2 8"/>
<feature type="binding site" evidence="8">
    <location>
        <position position="61"/>
    </location>
    <ligand>
        <name>shikimate</name>
        <dbReference type="ChEBI" id="CHEBI:36208"/>
    </ligand>
</feature>
<dbReference type="InterPro" id="IPR036291">
    <property type="entry name" value="NAD(P)-bd_dom_sf"/>
</dbReference>
<evidence type="ECO:0000256" key="7">
    <source>
        <dbReference type="ARBA" id="ARBA00049442"/>
    </source>
</evidence>
<dbReference type="NCBIfam" id="NF001319">
    <property type="entry name" value="PRK00258.3-3"/>
    <property type="match status" value="1"/>
</dbReference>
<feature type="domain" description="Shikimate dehydrogenase substrate binding N-terminal" evidence="10">
    <location>
        <begin position="6"/>
        <end position="88"/>
    </location>
</feature>
<dbReference type="GO" id="GO:0009423">
    <property type="term" value="P:chorismate biosynthetic process"/>
    <property type="evidence" value="ECO:0007669"/>
    <property type="project" value="UniProtKB-UniRule"/>
</dbReference>
<feature type="active site" description="Proton acceptor" evidence="8">
    <location>
        <position position="65"/>
    </location>
</feature>
<comment type="function">
    <text evidence="8">Involved in the biosynthesis of the chorismate, which leads to the biosynthesis of aromatic amino acids. Catalyzes the reversible NADPH linked reduction of 3-dehydroshikimate (DHSA) to yield shikimate (SA).</text>
</comment>
<keyword evidence="6 8" id="KW-0057">Aromatic amino acid biosynthesis</keyword>
<dbReference type="InterPro" id="IPR022893">
    <property type="entry name" value="Shikimate_DH_fam"/>
</dbReference>
<feature type="binding site" evidence="8">
    <location>
        <position position="86"/>
    </location>
    <ligand>
        <name>shikimate</name>
        <dbReference type="ChEBI" id="CHEBI:36208"/>
    </ligand>
</feature>